<gene>
    <name evidence="1" type="ORF">IEN85_03655</name>
</gene>
<dbReference type="PANTHER" id="PTHR12631">
    <property type="entry name" value="ALPHA-L-IDURONIDASE"/>
    <property type="match status" value="1"/>
</dbReference>
<name>A0A927IGE1_9BACT</name>
<proteinExistence type="predicted"/>
<dbReference type="EMBL" id="JACYFG010000006">
    <property type="protein sequence ID" value="MBD5778573.1"/>
    <property type="molecule type" value="Genomic_DNA"/>
</dbReference>
<dbReference type="Gene3D" id="3.20.20.80">
    <property type="entry name" value="Glycosidases"/>
    <property type="match status" value="1"/>
</dbReference>
<dbReference type="InterPro" id="IPR017853">
    <property type="entry name" value="GH"/>
</dbReference>
<reference evidence="1" key="1">
    <citation type="submission" date="2020-09" db="EMBL/GenBank/DDBJ databases">
        <title>Pelagicoccus enzymogenes sp. nov. with an EPS production, isolated from marine sediment.</title>
        <authorList>
            <person name="Feng X."/>
        </authorList>
    </citation>
    <scope>NUCLEOTIDE SEQUENCE</scope>
    <source>
        <strain evidence="1">NFK12</strain>
    </source>
</reference>
<evidence type="ECO:0000313" key="2">
    <source>
        <dbReference type="Proteomes" id="UP000622317"/>
    </source>
</evidence>
<comment type="caution">
    <text evidence="1">The sequence shown here is derived from an EMBL/GenBank/DDBJ whole genome shotgun (WGS) entry which is preliminary data.</text>
</comment>
<keyword evidence="2" id="KW-1185">Reference proteome</keyword>
<dbReference type="AlphaFoldDB" id="A0A927IGE1"/>
<dbReference type="PANTHER" id="PTHR12631:SF10">
    <property type="entry name" value="BETA-XYLOSIDASE-LIKE PROTEIN-RELATED"/>
    <property type="match status" value="1"/>
</dbReference>
<dbReference type="Proteomes" id="UP000622317">
    <property type="component" value="Unassembled WGS sequence"/>
</dbReference>
<organism evidence="1 2">
    <name type="scientific">Pelagicoccus enzymogenes</name>
    <dbReference type="NCBI Taxonomy" id="2773457"/>
    <lineage>
        <taxon>Bacteria</taxon>
        <taxon>Pseudomonadati</taxon>
        <taxon>Verrucomicrobiota</taxon>
        <taxon>Opitutia</taxon>
        <taxon>Puniceicoccales</taxon>
        <taxon>Pelagicoccaceae</taxon>
        <taxon>Pelagicoccus</taxon>
    </lineage>
</organism>
<dbReference type="GO" id="GO:0004553">
    <property type="term" value="F:hydrolase activity, hydrolyzing O-glycosyl compounds"/>
    <property type="evidence" value="ECO:0007669"/>
    <property type="project" value="TreeGrafter"/>
</dbReference>
<dbReference type="SUPFAM" id="SSF51445">
    <property type="entry name" value="(Trans)glycosidases"/>
    <property type="match status" value="1"/>
</dbReference>
<evidence type="ECO:0000313" key="1">
    <source>
        <dbReference type="EMBL" id="MBD5778573.1"/>
    </source>
</evidence>
<accession>A0A927IGE1</accession>
<dbReference type="RefSeq" id="WP_191615709.1">
    <property type="nucleotide sequence ID" value="NZ_JACYFG010000006.1"/>
</dbReference>
<protein>
    <submittedName>
        <fullName evidence="1">Uncharacterized protein</fullName>
    </submittedName>
</protein>
<sequence>MPTLSRCLTSAILVSAAYLQAETPPDLSTDFEEWQLAEKGIIESMPDDYQLVGRLTPRDATQISSSLLGIGGETMDRDFTRFEAWSPYLEPLGAKRIRLQSGWAKTETQKGKYDFAWLDRIVNGCLAAGVQPWLSLSYGNPIYEGAGGTGLGGGLPHSAEALQAWENYVRASIQHFGDRVETYEIWNEADLKHNQSQAGAYPRLYERTARIIREEQPDATILALALAYVHARPDSGLVDFVETLAAHDTLHLVDGITVHGYPANPDHGFERHAEVQAYLSQHLPHAVIWQGETGAPSERAPKFALKNLDWTELSQAKWDLRRALAHWSREIPFSLFSISEMNYDQQHFDILNTKGKLKIRPNDLSIERPKISYFSYRNACSLFADQRVPQKRDTAIANHSSLYSFKIHDRANGKQGFVFWDAASQPGDRFEAQRTDIVATDLSLQNPVLLDLLSGLVWSLPEATLAQFGPSLSLYDMPVWDSPRVIADAQLFDWTPLNQP</sequence>
<dbReference type="InterPro" id="IPR051923">
    <property type="entry name" value="Glycosyl_Hydrolase_39"/>
</dbReference>